<feature type="compositionally biased region" description="Polar residues" evidence="1">
    <location>
        <begin position="483"/>
        <end position="495"/>
    </location>
</feature>
<reference evidence="4" key="5">
    <citation type="submission" date="2018-04" db="UniProtKB">
        <authorList>
            <consortium name="EnsemblFungi"/>
        </authorList>
    </citation>
    <scope>IDENTIFICATION</scope>
    <source>
        <strain evidence="4">R3-111a-1</strain>
    </source>
</reference>
<reference evidence="3" key="3">
    <citation type="submission" date="2010-09" db="EMBL/GenBank/DDBJ databases">
        <title>Annotation of Gaeumannomyces graminis var. tritici R3-111a-1.</title>
        <authorList>
            <consortium name="The Broad Institute Genome Sequencing Platform"/>
            <person name="Ma L.-J."/>
            <person name="Dead R."/>
            <person name="Young S.K."/>
            <person name="Zeng Q."/>
            <person name="Gargeya S."/>
            <person name="Fitzgerald M."/>
            <person name="Haas B."/>
            <person name="Abouelleil A."/>
            <person name="Alvarado L."/>
            <person name="Arachchi H.M."/>
            <person name="Berlin A."/>
            <person name="Brown A."/>
            <person name="Chapman S.B."/>
            <person name="Chen Z."/>
            <person name="Dunbar C."/>
            <person name="Freedman E."/>
            <person name="Gearin G."/>
            <person name="Gellesch M."/>
            <person name="Goldberg J."/>
            <person name="Griggs A."/>
            <person name="Gujja S."/>
            <person name="Heiman D."/>
            <person name="Howarth C."/>
            <person name="Larson L."/>
            <person name="Lui A."/>
            <person name="MacDonald P.J.P."/>
            <person name="Mehta T."/>
            <person name="Montmayeur A."/>
            <person name="Murphy C."/>
            <person name="Neiman D."/>
            <person name="Pearson M."/>
            <person name="Priest M."/>
            <person name="Roberts A."/>
            <person name="Saif S."/>
            <person name="Shea T."/>
            <person name="Shenoy N."/>
            <person name="Sisk P."/>
            <person name="Stolte C."/>
            <person name="Sykes S."/>
            <person name="Yandava C."/>
            <person name="Wortman J."/>
            <person name="Nusbaum C."/>
            <person name="Birren B."/>
        </authorList>
    </citation>
    <scope>NUCLEOTIDE SEQUENCE</scope>
    <source>
        <strain evidence="3">R3-111a-1</strain>
    </source>
</reference>
<feature type="transmembrane region" description="Helical" evidence="2">
    <location>
        <begin position="337"/>
        <end position="357"/>
    </location>
</feature>
<evidence type="ECO:0000256" key="2">
    <source>
        <dbReference type="SAM" id="Phobius"/>
    </source>
</evidence>
<keyword evidence="2" id="KW-0472">Membrane</keyword>
<reference evidence="5" key="1">
    <citation type="submission" date="2010-07" db="EMBL/GenBank/DDBJ databases">
        <title>The genome sequence of Gaeumannomyces graminis var. tritici strain R3-111a-1.</title>
        <authorList>
            <consortium name="The Broad Institute Genome Sequencing Platform"/>
            <person name="Ma L.-J."/>
            <person name="Dead R."/>
            <person name="Young S."/>
            <person name="Zeng Q."/>
            <person name="Koehrsen M."/>
            <person name="Alvarado L."/>
            <person name="Berlin A."/>
            <person name="Chapman S.B."/>
            <person name="Chen Z."/>
            <person name="Freedman E."/>
            <person name="Gellesch M."/>
            <person name="Goldberg J."/>
            <person name="Griggs A."/>
            <person name="Gujja S."/>
            <person name="Heilman E.R."/>
            <person name="Heiman D."/>
            <person name="Hepburn T."/>
            <person name="Howarth C."/>
            <person name="Jen D."/>
            <person name="Larson L."/>
            <person name="Mehta T."/>
            <person name="Neiman D."/>
            <person name="Pearson M."/>
            <person name="Roberts A."/>
            <person name="Saif S."/>
            <person name="Shea T."/>
            <person name="Shenoy N."/>
            <person name="Sisk P."/>
            <person name="Stolte C."/>
            <person name="Sykes S."/>
            <person name="Walk T."/>
            <person name="White J."/>
            <person name="Yandava C."/>
            <person name="Haas B."/>
            <person name="Nusbaum C."/>
            <person name="Birren B."/>
        </authorList>
    </citation>
    <scope>NUCLEOTIDE SEQUENCE [LARGE SCALE GENOMIC DNA]</scope>
    <source>
        <strain evidence="5">R3-111a-1</strain>
    </source>
</reference>
<evidence type="ECO:0000313" key="5">
    <source>
        <dbReference type="Proteomes" id="UP000006039"/>
    </source>
</evidence>
<feature type="transmembrane region" description="Helical" evidence="2">
    <location>
        <begin position="207"/>
        <end position="225"/>
    </location>
</feature>
<proteinExistence type="predicted"/>
<dbReference type="GeneID" id="20345743"/>
<dbReference type="HOGENOM" id="CLU_033097_0_0_1"/>
<keyword evidence="2" id="KW-1133">Transmembrane helix</keyword>
<evidence type="ECO:0000256" key="1">
    <source>
        <dbReference type="SAM" id="MobiDB-lite"/>
    </source>
</evidence>
<dbReference type="OrthoDB" id="5308502at2759"/>
<feature type="transmembrane region" description="Helical" evidence="2">
    <location>
        <begin position="82"/>
        <end position="102"/>
    </location>
</feature>
<feature type="compositionally biased region" description="Basic and acidic residues" evidence="1">
    <location>
        <begin position="459"/>
        <end position="470"/>
    </location>
</feature>
<organism evidence="3">
    <name type="scientific">Gaeumannomyces tritici (strain R3-111a-1)</name>
    <name type="common">Wheat and barley take-all root rot fungus</name>
    <name type="synonym">Gaeumannomyces graminis var. tritici</name>
    <dbReference type="NCBI Taxonomy" id="644352"/>
    <lineage>
        <taxon>Eukaryota</taxon>
        <taxon>Fungi</taxon>
        <taxon>Dikarya</taxon>
        <taxon>Ascomycota</taxon>
        <taxon>Pezizomycotina</taxon>
        <taxon>Sordariomycetes</taxon>
        <taxon>Sordariomycetidae</taxon>
        <taxon>Magnaporthales</taxon>
        <taxon>Magnaporthaceae</taxon>
        <taxon>Gaeumannomyces</taxon>
    </lineage>
</organism>
<dbReference type="InterPro" id="IPR018830">
    <property type="entry name" value="DUF2434"/>
</dbReference>
<accession>J3NVH0</accession>
<dbReference type="EMBL" id="GL385397">
    <property type="protein sequence ID" value="EJT75348.1"/>
    <property type="molecule type" value="Genomic_DNA"/>
</dbReference>
<dbReference type="Proteomes" id="UP000006039">
    <property type="component" value="Unassembled WGS sequence"/>
</dbReference>
<feature type="compositionally biased region" description="Polar residues" evidence="1">
    <location>
        <begin position="540"/>
        <end position="571"/>
    </location>
</feature>
<dbReference type="EnsemblFungi" id="EJT75348">
    <property type="protein sequence ID" value="EJT75348"/>
    <property type="gene ID" value="GGTG_05285"/>
</dbReference>
<feature type="transmembrane region" description="Helical" evidence="2">
    <location>
        <begin position="299"/>
        <end position="317"/>
    </location>
</feature>
<feature type="compositionally biased region" description="Polar residues" evidence="1">
    <location>
        <begin position="439"/>
        <end position="451"/>
    </location>
</feature>
<keyword evidence="5" id="KW-1185">Reference proteome</keyword>
<reference evidence="3" key="2">
    <citation type="submission" date="2010-07" db="EMBL/GenBank/DDBJ databases">
        <authorList>
            <consortium name="The Broad Institute Genome Sequencing Platform"/>
            <consortium name="Broad Institute Genome Sequencing Center for Infectious Disease"/>
            <person name="Ma L.-J."/>
            <person name="Dead R."/>
            <person name="Young S."/>
            <person name="Zeng Q."/>
            <person name="Koehrsen M."/>
            <person name="Alvarado L."/>
            <person name="Berlin A."/>
            <person name="Chapman S.B."/>
            <person name="Chen Z."/>
            <person name="Freedman E."/>
            <person name="Gellesch M."/>
            <person name="Goldberg J."/>
            <person name="Griggs A."/>
            <person name="Gujja S."/>
            <person name="Heilman E.R."/>
            <person name="Heiman D."/>
            <person name="Hepburn T."/>
            <person name="Howarth C."/>
            <person name="Jen D."/>
            <person name="Larson L."/>
            <person name="Mehta T."/>
            <person name="Neiman D."/>
            <person name="Pearson M."/>
            <person name="Roberts A."/>
            <person name="Saif S."/>
            <person name="Shea T."/>
            <person name="Shenoy N."/>
            <person name="Sisk P."/>
            <person name="Stolte C."/>
            <person name="Sykes S."/>
            <person name="Walk T."/>
            <person name="White J."/>
            <person name="Yandava C."/>
            <person name="Haas B."/>
            <person name="Nusbaum C."/>
            <person name="Birren B."/>
        </authorList>
    </citation>
    <scope>NUCLEOTIDE SEQUENCE</scope>
    <source>
        <strain evidence="3">R3-111a-1</strain>
    </source>
</reference>
<feature type="compositionally biased region" description="Polar residues" evidence="1">
    <location>
        <begin position="412"/>
        <end position="423"/>
    </location>
</feature>
<evidence type="ECO:0000313" key="3">
    <source>
        <dbReference type="EMBL" id="EJT75348.1"/>
    </source>
</evidence>
<dbReference type="eggNOG" id="ENOG502QWQE">
    <property type="taxonomic scope" value="Eukaryota"/>
</dbReference>
<feature type="transmembrane region" description="Helical" evidence="2">
    <location>
        <begin position="155"/>
        <end position="177"/>
    </location>
</feature>
<dbReference type="RefSeq" id="XP_009221348.1">
    <property type="nucleotide sequence ID" value="XM_009223084.1"/>
</dbReference>
<gene>
    <name evidence="4" type="primary">20345743</name>
    <name evidence="3" type="ORF">GGTG_05285</name>
</gene>
<dbReference type="STRING" id="644352.J3NVH0"/>
<feature type="transmembrane region" description="Helical" evidence="2">
    <location>
        <begin position="256"/>
        <end position="276"/>
    </location>
</feature>
<keyword evidence="2" id="KW-0812">Transmembrane</keyword>
<sequence>MPLLDFPPGDNATDTVIEGVHFSLKIFRDWNYQYYSNGTVSNESYCFITAPPFTPARLLDNGTFVNSTWCYTAQRPVGPRGATALALTVLFGLAIVLNISNLHRHGSLFLPSTKRFHPVGRRWQWYWSLAACSFACVGLIASVDVERFWVSELPIVLVAFFWYLLTMATMAIIWEAVRHWGSWLERQFIDPDPFVLPESGIRYKFEFFIPLVFYAFFFLNFFVVFPRNWGALGLQRSPEQTLRDAVPSATDLRLKIGPFFLLAGWITILVSLRHSLKHYQNRNRGLVNRAIGLFTMTPVRFRLMIPLALAMLAYQAYVPWSLENSPMNITPNLVPVYVGGYLPSLLIIYIQIICGYMRPNEDLELIRQRRERGIEDDERLQITRKPAWWRRVHGDAAPLGESMRDRVRRNVNAVTERNPGQTDPNREAEIRAAPGLRNPPSSLPETNSRAAVSSVEMAEMQRDRGSDASDARSGLPSPGPSANLESPTTEPYSGQSDRRRNERTMQAVAGLLFPGSNTTPSAAQRRADLMVDGPPPPPYQAQTREQQPSGLRSSSASINQPPQQTRSMLDV</sequence>
<dbReference type="VEuPathDB" id="FungiDB:GGTG_05285"/>
<dbReference type="AlphaFoldDB" id="J3NVH0"/>
<dbReference type="Pfam" id="PF10361">
    <property type="entry name" value="DUF2434"/>
    <property type="match status" value="1"/>
</dbReference>
<feature type="region of interest" description="Disordered" evidence="1">
    <location>
        <begin position="412"/>
        <end position="571"/>
    </location>
</feature>
<protein>
    <submittedName>
        <fullName evidence="3 4">Uncharacterized protein</fullName>
    </submittedName>
</protein>
<name>J3NVH0_GAET3</name>
<feature type="transmembrane region" description="Helical" evidence="2">
    <location>
        <begin position="123"/>
        <end position="143"/>
    </location>
</feature>
<evidence type="ECO:0000313" key="4">
    <source>
        <dbReference type="EnsemblFungi" id="EJT75348"/>
    </source>
</evidence>
<reference evidence="4" key="4">
    <citation type="journal article" date="2015" name="G3 (Bethesda)">
        <title>Genome sequences of three phytopathogenic species of the Magnaporthaceae family of fungi.</title>
        <authorList>
            <person name="Okagaki L.H."/>
            <person name="Nunes C.C."/>
            <person name="Sailsbery J."/>
            <person name="Clay B."/>
            <person name="Brown D."/>
            <person name="John T."/>
            <person name="Oh Y."/>
            <person name="Young N."/>
            <person name="Fitzgerald M."/>
            <person name="Haas B.J."/>
            <person name="Zeng Q."/>
            <person name="Young S."/>
            <person name="Adiconis X."/>
            <person name="Fan L."/>
            <person name="Levin J.Z."/>
            <person name="Mitchell T.K."/>
            <person name="Okubara P.A."/>
            <person name="Farman M.L."/>
            <person name="Kohn L.M."/>
            <person name="Birren B."/>
            <person name="Ma L.-J."/>
            <person name="Dean R.A."/>
        </authorList>
    </citation>
    <scope>NUCLEOTIDE SEQUENCE</scope>
    <source>
        <strain evidence="4">R3-111a-1</strain>
    </source>
</reference>